<dbReference type="Pfam" id="PF00069">
    <property type="entry name" value="Pkinase"/>
    <property type="match status" value="1"/>
</dbReference>
<accession>A0ABQ9VWP4</accession>
<evidence type="ECO:0000256" key="2">
    <source>
        <dbReference type="ARBA" id="ARBA00022741"/>
    </source>
</evidence>
<evidence type="ECO:0000256" key="3">
    <source>
        <dbReference type="ARBA" id="ARBA00022840"/>
    </source>
</evidence>
<feature type="domain" description="Protein kinase" evidence="6">
    <location>
        <begin position="165"/>
        <end position="246"/>
    </location>
</feature>
<sequence>MVFQAVSDAAGLPGRSRGALPTEIRAAGSWEALPPGSCWDPPAPPLARARPGGTGVPQGCPDPVPGRPTAVAPSGRAEAPERRAGQARAWRPRRTWTSRQVGASQPGAPALARGRSGRGGGRGAGSPLGRERSRHAGAAEIGLIRKKGFYKQDVNKTVWELPKTYVSPTHVGSGAYGAVCSAIDKRSGEKVAIKKLSRPFQSEIFAKRAYRELQLLKHMQHENGEGGCPGESGAAQAGPPVSSLLP</sequence>
<feature type="compositionally biased region" description="Gly residues" evidence="5">
    <location>
        <begin position="117"/>
        <end position="126"/>
    </location>
</feature>
<dbReference type="SUPFAM" id="SSF56112">
    <property type="entry name" value="Protein kinase-like (PK-like)"/>
    <property type="match status" value="1"/>
</dbReference>
<dbReference type="PANTHER" id="PTHR24055">
    <property type="entry name" value="MITOGEN-ACTIVATED PROTEIN KINASE"/>
    <property type="match status" value="1"/>
</dbReference>
<protein>
    <recommendedName>
        <fullName evidence="6">Protein kinase domain-containing protein</fullName>
    </recommendedName>
</protein>
<evidence type="ECO:0000313" key="7">
    <source>
        <dbReference type="EMBL" id="KAK2113590.1"/>
    </source>
</evidence>
<gene>
    <name evidence="7" type="ORF">P7K49_007856</name>
</gene>
<dbReference type="InterPro" id="IPR000719">
    <property type="entry name" value="Prot_kinase_dom"/>
</dbReference>
<feature type="region of interest" description="Disordered" evidence="5">
    <location>
        <begin position="221"/>
        <end position="246"/>
    </location>
</feature>
<evidence type="ECO:0000313" key="8">
    <source>
        <dbReference type="Proteomes" id="UP001266305"/>
    </source>
</evidence>
<feature type="binding site" evidence="4">
    <location>
        <position position="195"/>
    </location>
    <ligand>
        <name>ATP</name>
        <dbReference type="ChEBI" id="CHEBI:30616"/>
    </ligand>
</feature>
<reference evidence="7 8" key="1">
    <citation type="submission" date="2023-05" db="EMBL/GenBank/DDBJ databases">
        <title>B98-5 Cell Line De Novo Hybrid Assembly: An Optical Mapping Approach.</title>
        <authorList>
            <person name="Kananen K."/>
            <person name="Auerbach J.A."/>
            <person name="Kautto E."/>
            <person name="Blachly J.S."/>
        </authorList>
    </citation>
    <scope>NUCLEOTIDE SEQUENCE [LARGE SCALE GENOMIC DNA]</scope>
    <source>
        <strain evidence="7">B95-8</strain>
        <tissue evidence="7">Cell line</tissue>
    </source>
</reference>
<evidence type="ECO:0000259" key="6">
    <source>
        <dbReference type="PROSITE" id="PS50011"/>
    </source>
</evidence>
<keyword evidence="2 4" id="KW-0547">Nucleotide-binding</keyword>
<dbReference type="EMBL" id="JASSZA010000004">
    <property type="protein sequence ID" value="KAK2113590.1"/>
    <property type="molecule type" value="Genomic_DNA"/>
</dbReference>
<dbReference type="InterPro" id="IPR017441">
    <property type="entry name" value="Protein_kinase_ATP_BS"/>
</dbReference>
<evidence type="ECO:0000256" key="5">
    <source>
        <dbReference type="SAM" id="MobiDB-lite"/>
    </source>
</evidence>
<organism evidence="7 8">
    <name type="scientific">Saguinus oedipus</name>
    <name type="common">Cotton-top tamarin</name>
    <name type="synonym">Oedipomidas oedipus</name>
    <dbReference type="NCBI Taxonomy" id="9490"/>
    <lineage>
        <taxon>Eukaryota</taxon>
        <taxon>Metazoa</taxon>
        <taxon>Chordata</taxon>
        <taxon>Craniata</taxon>
        <taxon>Vertebrata</taxon>
        <taxon>Euteleostomi</taxon>
        <taxon>Mammalia</taxon>
        <taxon>Eutheria</taxon>
        <taxon>Euarchontoglires</taxon>
        <taxon>Primates</taxon>
        <taxon>Haplorrhini</taxon>
        <taxon>Platyrrhini</taxon>
        <taxon>Cebidae</taxon>
        <taxon>Callitrichinae</taxon>
        <taxon>Saguinus</taxon>
    </lineage>
</organism>
<keyword evidence="1" id="KW-0597">Phosphoprotein</keyword>
<name>A0ABQ9VWP4_SAGOE</name>
<dbReference type="InterPro" id="IPR011009">
    <property type="entry name" value="Kinase-like_dom_sf"/>
</dbReference>
<dbReference type="InterPro" id="IPR050117">
    <property type="entry name" value="MAPK"/>
</dbReference>
<comment type="caution">
    <text evidence="7">The sequence shown here is derived from an EMBL/GenBank/DDBJ whole genome shotgun (WGS) entry which is preliminary data.</text>
</comment>
<dbReference type="PROSITE" id="PS00107">
    <property type="entry name" value="PROTEIN_KINASE_ATP"/>
    <property type="match status" value="1"/>
</dbReference>
<evidence type="ECO:0000256" key="4">
    <source>
        <dbReference type="PROSITE-ProRule" id="PRU10141"/>
    </source>
</evidence>
<dbReference type="Gene3D" id="3.30.200.20">
    <property type="entry name" value="Phosphorylase Kinase, domain 1"/>
    <property type="match status" value="1"/>
</dbReference>
<keyword evidence="3 4" id="KW-0067">ATP-binding</keyword>
<dbReference type="PROSITE" id="PS50011">
    <property type="entry name" value="PROTEIN_KINASE_DOM"/>
    <property type="match status" value="1"/>
</dbReference>
<keyword evidence="8" id="KW-1185">Reference proteome</keyword>
<evidence type="ECO:0000256" key="1">
    <source>
        <dbReference type="ARBA" id="ARBA00022553"/>
    </source>
</evidence>
<feature type="region of interest" description="Disordered" evidence="5">
    <location>
        <begin position="31"/>
        <end position="134"/>
    </location>
</feature>
<dbReference type="Proteomes" id="UP001266305">
    <property type="component" value="Unassembled WGS sequence"/>
</dbReference>
<proteinExistence type="predicted"/>